<evidence type="ECO:0000256" key="6">
    <source>
        <dbReference type="PROSITE-ProRule" id="PRU10085"/>
    </source>
</evidence>
<keyword evidence="3" id="KW-0645">Protease</keyword>
<reference evidence="8" key="1">
    <citation type="journal article" date="2020" name="Genome Biol. Evol.">
        <title>A repertory of rearrangements and the loss of an inverted repeat region in Passiflora chloroplast genomes.</title>
        <authorList>
            <person name="Cauz-Santos L.A."/>
            <person name="da Costa Z.P."/>
            <person name="Callot C."/>
            <person name="Cauet S."/>
            <person name="Zucchi M.I."/>
            <person name="Berges H."/>
            <person name="van den Berg C."/>
            <person name="Vieira M.L.C."/>
        </authorList>
    </citation>
    <scope>NUCLEOTIDE SEQUENCE</scope>
</reference>
<dbReference type="CDD" id="cd07017">
    <property type="entry name" value="S14_ClpP_2"/>
    <property type="match status" value="1"/>
</dbReference>
<dbReference type="GO" id="GO:0004252">
    <property type="term" value="F:serine-type endopeptidase activity"/>
    <property type="evidence" value="ECO:0007669"/>
    <property type="project" value="InterPro"/>
</dbReference>
<evidence type="ECO:0000256" key="2">
    <source>
        <dbReference type="ARBA" id="ARBA00022640"/>
    </source>
</evidence>
<evidence type="ECO:0000256" key="3">
    <source>
        <dbReference type="ARBA" id="ARBA00022670"/>
    </source>
</evidence>
<dbReference type="EMBL" id="MT525875">
    <property type="protein sequence ID" value="QNR05784.1"/>
    <property type="molecule type" value="Genomic_DNA"/>
</dbReference>
<dbReference type="SUPFAM" id="SSF52096">
    <property type="entry name" value="ClpP/crotonase"/>
    <property type="match status" value="1"/>
</dbReference>
<feature type="active site" evidence="6">
    <location>
        <position position="113"/>
    </location>
</feature>
<dbReference type="GO" id="GO:0051117">
    <property type="term" value="F:ATPase binding"/>
    <property type="evidence" value="ECO:0007669"/>
    <property type="project" value="TreeGrafter"/>
</dbReference>
<organism evidence="8">
    <name type="scientific">Passiflora haematostigma</name>
    <dbReference type="NCBI Taxonomy" id="159429"/>
    <lineage>
        <taxon>Eukaryota</taxon>
        <taxon>Viridiplantae</taxon>
        <taxon>Streptophyta</taxon>
        <taxon>Embryophyta</taxon>
        <taxon>Tracheophyta</taxon>
        <taxon>Spermatophyta</taxon>
        <taxon>Magnoliopsida</taxon>
        <taxon>eudicotyledons</taxon>
        <taxon>Gunneridae</taxon>
        <taxon>Pentapetalae</taxon>
        <taxon>rosids</taxon>
        <taxon>fabids</taxon>
        <taxon>Malpighiales</taxon>
        <taxon>Passifloraceae</taxon>
        <taxon>Passiflora</taxon>
    </lineage>
</organism>
<geneLocation type="chloroplast" evidence="8"/>
<dbReference type="PANTHER" id="PTHR10381:SF15">
    <property type="entry name" value="CHLOROPLASTIC ATP-DEPENDENT CLP PROTEASE PROTEOLYTIC SUBUNIT 1"/>
    <property type="match status" value="1"/>
</dbReference>
<dbReference type="GO" id="GO:0004176">
    <property type="term" value="F:ATP-dependent peptidase activity"/>
    <property type="evidence" value="ECO:0007669"/>
    <property type="project" value="InterPro"/>
</dbReference>
<keyword evidence="5" id="KW-0720">Serine protease</keyword>
<dbReference type="PANTHER" id="PTHR10381">
    <property type="entry name" value="ATP-DEPENDENT CLP PROTEASE PROTEOLYTIC SUBUNIT"/>
    <property type="match status" value="1"/>
</dbReference>
<comment type="catalytic activity">
    <reaction evidence="6">
        <text>Hydrolysis of proteins to small peptides in the presence of ATP and magnesium. alpha-casein is the usual test substrate. In the absence of ATP, only oligopeptides shorter than five residues are hydrolyzed (such as succinyl-Leu-Tyr-|-NHMec, and Leu-Tyr-Leu-|-Tyr-Trp, in which cleavage of the -Tyr-|-Leu- and -Tyr-|-Trp bonds also occurs).</text>
        <dbReference type="EC" id="3.4.21.92"/>
    </reaction>
</comment>
<evidence type="ECO:0000256" key="7">
    <source>
        <dbReference type="RuleBase" id="RU003567"/>
    </source>
</evidence>
<gene>
    <name evidence="8" type="primary">clpP</name>
</gene>
<keyword evidence="4" id="KW-0378">Hydrolase</keyword>
<evidence type="ECO:0000313" key="8">
    <source>
        <dbReference type="EMBL" id="QNR05784.1"/>
    </source>
</evidence>
<dbReference type="Pfam" id="PF00574">
    <property type="entry name" value="CLP_protease"/>
    <property type="match status" value="1"/>
</dbReference>
<keyword evidence="8" id="KW-0150">Chloroplast</keyword>
<dbReference type="AlphaFoldDB" id="A0A7H0TXN2"/>
<dbReference type="InterPro" id="IPR029045">
    <property type="entry name" value="ClpP/crotonase-like_dom_sf"/>
</dbReference>
<dbReference type="GO" id="GO:0009532">
    <property type="term" value="C:plastid stroma"/>
    <property type="evidence" value="ECO:0007669"/>
    <property type="project" value="UniProtKB-ARBA"/>
</dbReference>
<dbReference type="GO" id="GO:0006515">
    <property type="term" value="P:protein quality control for misfolded or incompletely synthesized proteins"/>
    <property type="evidence" value="ECO:0007669"/>
    <property type="project" value="TreeGrafter"/>
</dbReference>
<keyword evidence="2 8" id="KW-0934">Plastid</keyword>
<evidence type="ECO:0000256" key="1">
    <source>
        <dbReference type="ARBA" id="ARBA00007039"/>
    </source>
</evidence>
<evidence type="ECO:0000256" key="5">
    <source>
        <dbReference type="ARBA" id="ARBA00022825"/>
    </source>
</evidence>
<evidence type="ECO:0000256" key="4">
    <source>
        <dbReference type="ARBA" id="ARBA00022801"/>
    </source>
</evidence>
<sequence length="208" mass="23646">MPIGIPEIELDEYFTFMLEDEEDEEQDNWVDIVLIHLLYNDRVLFLFDEIDTENTNDLIALLLDLNQEENIYYDFSLLINSSGGSLGLGLSIYNTMQCLEPGVQTICVGLAASMASLILAGGTRSKRCAFPHAGRRVMMHQPRGDFKKDYPIRIIQEVDELVTVWKSVMQIFAQKTGQPLKIIVEDLQRDFFLSATEAKTHGIIDLII</sequence>
<dbReference type="RefSeq" id="YP_010007017.1">
    <property type="nucleotide sequence ID" value="NC_053310.1"/>
</dbReference>
<dbReference type="GeneID" id="63038935"/>
<dbReference type="Gene3D" id="3.90.226.10">
    <property type="entry name" value="2-enoyl-CoA Hydratase, Chain A, domain 1"/>
    <property type="match status" value="1"/>
</dbReference>
<dbReference type="InterPro" id="IPR023562">
    <property type="entry name" value="ClpP/TepA"/>
</dbReference>
<dbReference type="InterPro" id="IPR018215">
    <property type="entry name" value="ClpP_Ser_AS"/>
</dbReference>
<dbReference type="PRINTS" id="PR00127">
    <property type="entry name" value="CLPPROTEASEP"/>
</dbReference>
<dbReference type="GO" id="GO:0009368">
    <property type="term" value="C:endopeptidase Clp complex"/>
    <property type="evidence" value="ECO:0007669"/>
    <property type="project" value="TreeGrafter"/>
</dbReference>
<name>A0A7H0TXN2_9ROSI</name>
<dbReference type="PROSITE" id="PS00381">
    <property type="entry name" value="CLP_PROTEASE_SER"/>
    <property type="match status" value="1"/>
</dbReference>
<comment type="similarity">
    <text evidence="1 7">Belongs to the peptidase S14 family.</text>
</comment>
<protein>
    <recommendedName>
        <fullName evidence="7">ATP-dependent Clp protease proteolytic subunit</fullName>
    </recommendedName>
</protein>
<dbReference type="InterPro" id="IPR001907">
    <property type="entry name" value="ClpP"/>
</dbReference>
<accession>A0A7H0TXN2</accession>
<proteinExistence type="inferred from homology"/>